<keyword evidence="6" id="KW-0698">rRNA processing</keyword>
<dbReference type="Pfam" id="PF01029">
    <property type="entry name" value="NusB"/>
    <property type="match status" value="1"/>
</dbReference>
<evidence type="ECO:0000256" key="6">
    <source>
        <dbReference type="ARBA" id="ARBA00022552"/>
    </source>
</evidence>
<dbReference type="CDD" id="cd02440">
    <property type="entry name" value="AdoMet_MTases"/>
    <property type="match status" value="1"/>
</dbReference>
<dbReference type="EMBL" id="JAFBEC010000004">
    <property type="protein sequence ID" value="MBM7632539.1"/>
    <property type="molecule type" value="Genomic_DNA"/>
</dbReference>
<comment type="caution">
    <text evidence="16">The sequence shown here is derived from an EMBL/GenBank/DDBJ whole genome shotgun (WGS) entry which is preliminary data.</text>
</comment>
<evidence type="ECO:0000259" key="15">
    <source>
        <dbReference type="PROSITE" id="PS51686"/>
    </source>
</evidence>
<dbReference type="GO" id="GO:0032259">
    <property type="term" value="P:methylation"/>
    <property type="evidence" value="ECO:0007669"/>
    <property type="project" value="UniProtKB-KW"/>
</dbReference>
<evidence type="ECO:0000256" key="13">
    <source>
        <dbReference type="ARBA" id="ARBA00047283"/>
    </source>
</evidence>
<reference evidence="16 17" key="1">
    <citation type="submission" date="2021-01" db="EMBL/GenBank/DDBJ databases">
        <title>Genomic Encyclopedia of Type Strains, Phase IV (KMG-IV): sequencing the most valuable type-strain genomes for metagenomic binning, comparative biology and taxonomic classification.</title>
        <authorList>
            <person name="Goeker M."/>
        </authorList>
    </citation>
    <scope>NUCLEOTIDE SEQUENCE [LARGE SCALE GENOMIC DNA]</scope>
    <source>
        <strain evidence="16 17">DSM 25540</strain>
    </source>
</reference>
<dbReference type="NCBIfam" id="TIGR00563">
    <property type="entry name" value="rsmB"/>
    <property type="match status" value="1"/>
</dbReference>
<dbReference type="Gene3D" id="1.10.940.10">
    <property type="entry name" value="NusB-like"/>
    <property type="match status" value="1"/>
</dbReference>
<keyword evidence="5" id="KW-0963">Cytoplasm</keyword>
<dbReference type="SUPFAM" id="SSF53335">
    <property type="entry name" value="S-adenosyl-L-methionine-dependent methyltransferases"/>
    <property type="match status" value="1"/>
</dbReference>
<dbReference type="Gene3D" id="3.40.50.150">
    <property type="entry name" value="Vaccinia Virus protein VP39"/>
    <property type="match status" value="1"/>
</dbReference>
<evidence type="ECO:0000256" key="10">
    <source>
        <dbReference type="ARBA" id="ARBA00022884"/>
    </source>
</evidence>
<protein>
    <recommendedName>
        <fullName evidence="4">16S rRNA (cytosine(967)-C(5))-methyltransferase</fullName>
        <ecNumber evidence="4">2.1.1.176</ecNumber>
    </recommendedName>
    <alternativeName>
        <fullName evidence="11">16S rRNA m5C967 methyltransferase</fullName>
    </alternativeName>
    <alternativeName>
        <fullName evidence="12">rRNA (cytosine-C(5)-)-methyltransferase RsmB</fullName>
    </alternativeName>
</protein>
<evidence type="ECO:0000256" key="12">
    <source>
        <dbReference type="ARBA" id="ARBA00031088"/>
    </source>
</evidence>
<feature type="binding site" evidence="14">
    <location>
        <position position="331"/>
    </location>
    <ligand>
        <name>S-adenosyl-L-methionine</name>
        <dbReference type="ChEBI" id="CHEBI:59789"/>
    </ligand>
</feature>
<dbReference type="InterPro" id="IPR035926">
    <property type="entry name" value="NusB-like_sf"/>
</dbReference>
<organism evidence="16 17">
    <name type="scientific">Geomicrobium sediminis</name>
    <dbReference type="NCBI Taxonomy" id="1347788"/>
    <lineage>
        <taxon>Bacteria</taxon>
        <taxon>Bacillati</taxon>
        <taxon>Bacillota</taxon>
        <taxon>Bacilli</taxon>
        <taxon>Bacillales</taxon>
        <taxon>Geomicrobium</taxon>
    </lineage>
</organism>
<dbReference type="RefSeq" id="WP_204696843.1">
    <property type="nucleotide sequence ID" value="NZ_JAFBEC010000004.1"/>
</dbReference>
<dbReference type="PANTHER" id="PTHR22807">
    <property type="entry name" value="NOP2 YEAST -RELATED NOL1/NOP2/FMU SUN DOMAIN-CONTAINING"/>
    <property type="match status" value="1"/>
</dbReference>
<evidence type="ECO:0000256" key="8">
    <source>
        <dbReference type="ARBA" id="ARBA00022679"/>
    </source>
</evidence>
<keyword evidence="9 14" id="KW-0949">S-adenosyl-L-methionine</keyword>
<keyword evidence="8 14" id="KW-0808">Transferase</keyword>
<comment type="function">
    <text evidence="1">Specifically methylates the cytosine at position 967 (m5C967) of 16S rRNA.</text>
</comment>
<comment type="subcellular location">
    <subcellularLocation>
        <location evidence="2">Cytoplasm</location>
    </subcellularLocation>
</comment>
<comment type="similarity">
    <text evidence="3 14">Belongs to the class I-like SAM-binding methyltransferase superfamily. RsmB/NOP family.</text>
</comment>
<dbReference type="Pfam" id="PF01189">
    <property type="entry name" value="Methyltr_RsmB-F"/>
    <property type="match status" value="1"/>
</dbReference>
<dbReference type="PANTHER" id="PTHR22807:SF53">
    <property type="entry name" value="RIBOSOMAL RNA SMALL SUBUNIT METHYLTRANSFERASE B-RELATED"/>
    <property type="match status" value="1"/>
</dbReference>
<feature type="domain" description="SAM-dependent MTase RsmB/NOP-type" evidence="15">
    <location>
        <begin position="172"/>
        <end position="445"/>
    </location>
</feature>
<keyword evidence="7 14" id="KW-0489">Methyltransferase</keyword>
<feature type="binding site" evidence="14">
    <location>
        <position position="312"/>
    </location>
    <ligand>
        <name>S-adenosyl-L-methionine</name>
        <dbReference type="ChEBI" id="CHEBI:59789"/>
    </ligand>
</feature>
<evidence type="ECO:0000256" key="1">
    <source>
        <dbReference type="ARBA" id="ARBA00002724"/>
    </source>
</evidence>
<proteinExistence type="inferred from homology"/>
<dbReference type="Pfam" id="PF22458">
    <property type="entry name" value="RsmF-B_ferredox"/>
    <property type="match status" value="1"/>
</dbReference>
<dbReference type="PROSITE" id="PS51686">
    <property type="entry name" value="SAM_MT_RSMB_NOP"/>
    <property type="match status" value="1"/>
</dbReference>
<sequence>MTKNENPRYVAAKTLQAVFFKGAYSHLALDEQLKNHQLSAVDQRFVTEVVYGTIKRLNTIDYLLNGVMKNKVHKSDQRIQVILRMAVYQMFYLDRIPERAAIHEAVELSKQWGRVGLKGLINGVLRSLSRQGLPDFSSITPSSKRIAIETSHPEWLVKRWINAYGEEETRRLCTTNSERGKTTIRVNLRVTTVDAVQAELFEEGIETVKGELTKESLIVTKGVVTKSAAFKEGRLSIQDESSMLVARALNPKPSMKMLDTCAAPGGKTMHAAELMNDEGEIIANDVHAHKKRLIEKEANRLQLSIVHATTEDAVILAKTYQDVRFDRILVDAPCSGLGVLRSKPDIKWNTDEKEIRKLPALQLDILNTASKLLKDDGVLVYSTCTILPEENEHVVQEFLKNNEDFTLDESLQERIKIQSENQGYTTILPHQYGSDGFFICAMKKGSARHGNEN</sequence>
<evidence type="ECO:0000313" key="16">
    <source>
        <dbReference type="EMBL" id="MBM7632539.1"/>
    </source>
</evidence>
<evidence type="ECO:0000256" key="4">
    <source>
        <dbReference type="ARBA" id="ARBA00012140"/>
    </source>
</evidence>
<evidence type="ECO:0000256" key="3">
    <source>
        <dbReference type="ARBA" id="ARBA00007494"/>
    </source>
</evidence>
<evidence type="ECO:0000256" key="7">
    <source>
        <dbReference type="ARBA" id="ARBA00022603"/>
    </source>
</evidence>
<keyword evidence="10 14" id="KW-0694">RNA-binding</keyword>
<accession>A0ABS2PAU7</accession>
<dbReference type="GO" id="GO:0008168">
    <property type="term" value="F:methyltransferase activity"/>
    <property type="evidence" value="ECO:0007669"/>
    <property type="project" value="UniProtKB-KW"/>
</dbReference>
<feature type="binding site" evidence="14">
    <location>
        <position position="285"/>
    </location>
    <ligand>
        <name>S-adenosyl-L-methionine</name>
        <dbReference type="ChEBI" id="CHEBI:59789"/>
    </ligand>
</feature>
<dbReference type="Gene3D" id="3.30.70.1170">
    <property type="entry name" value="Sun protein, domain 3"/>
    <property type="match status" value="1"/>
</dbReference>
<feature type="active site" description="Nucleophile" evidence="14">
    <location>
        <position position="384"/>
    </location>
</feature>
<evidence type="ECO:0000256" key="5">
    <source>
        <dbReference type="ARBA" id="ARBA00022490"/>
    </source>
</evidence>
<feature type="binding site" evidence="14">
    <location>
        <begin position="261"/>
        <end position="267"/>
    </location>
    <ligand>
        <name>S-adenosyl-L-methionine</name>
        <dbReference type="ChEBI" id="CHEBI:59789"/>
    </ligand>
</feature>
<dbReference type="InterPro" id="IPR054728">
    <property type="entry name" value="RsmB-like_ferredoxin"/>
</dbReference>
<dbReference type="InterPro" id="IPR001678">
    <property type="entry name" value="MeTrfase_RsmB-F_NOP2_dom"/>
</dbReference>
<dbReference type="Proteomes" id="UP000741863">
    <property type="component" value="Unassembled WGS sequence"/>
</dbReference>
<dbReference type="InterPro" id="IPR004573">
    <property type="entry name" value="rRNA_ssu_MeTfrase_B"/>
</dbReference>
<dbReference type="InterPro" id="IPR023267">
    <property type="entry name" value="RCMT"/>
</dbReference>
<evidence type="ECO:0000256" key="11">
    <source>
        <dbReference type="ARBA" id="ARBA00030399"/>
    </source>
</evidence>
<evidence type="ECO:0000256" key="14">
    <source>
        <dbReference type="PROSITE-ProRule" id="PRU01023"/>
    </source>
</evidence>
<dbReference type="InterPro" id="IPR049560">
    <property type="entry name" value="MeTrfase_RsmB-F_NOP2_cat"/>
</dbReference>
<dbReference type="SUPFAM" id="SSF48013">
    <property type="entry name" value="NusB-like"/>
    <property type="match status" value="1"/>
</dbReference>
<evidence type="ECO:0000256" key="2">
    <source>
        <dbReference type="ARBA" id="ARBA00004496"/>
    </source>
</evidence>
<name>A0ABS2PAU7_9BACL</name>
<dbReference type="PRINTS" id="PR02008">
    <property type="entry name" value="RCMTFAMILY"/>
</dbReference>
<dbReference type="InterPro" id="IPR006027">
    <property type="entry name" value="NusB_RsmB_TIM44"/>
</dbReference>
<dbReference type="NCBIfam" id="NF011494">
    <property type="entry name" value="PRK14902.1"/>
    <property type="match status" value="1"/>
</dbReference>
<dbReference type="InterPro" id="IPR029063">
    <property type="entry name" value="SAM-dependent_MTases_sf"/>
</dbReference>
<gene>
    <name evidence="16" type="ORF">JOD17_001633</name>
</gene>
<dbReference type="PROSITE" id="PS01153">
    <property type="entry name" value="NOL1_NOP2_SUN"/>
    <property type="match status" value="1"/>
</dbReference>
<comment type="catalytic activity">
    <reaction evidence="13">
        <text>cytidine(967) in 16S rRNA + S-adenosyl-L-methionine = 5-methylcytidine(967) in 16S rRNA + S-adenosyl-L-homocysteine + H(+)</text>
        <dbReference type="Rhea" id="RHEA:42748"/>
        <dbReference type="Rhea" id="RHEA-COMP:10219"/>
        <dbReference type="Rhea" id="RHEA-COMP:10220"/>
        <dbReference type="ChEBI" id="CHEBI:15378"/>
        <dbReference type="ChEBI" id="CHEBI:57856"/>
        <dbReference type="ChEBI" id="CHEBI:59789"/>
        <dbReference type="ChEBI" id="CHEBI:74483"/>
        <dbReference type="ChEBI" id="CHEBI:82748"/>
        <dbReference type="EC" id="2.1.1.176"/>
    </reaction>
</comment>
<keyword evidence="17" id="KW-1185">Reference proteome</keyword>
<dbReference type="InterPro" id="IPR018314">
    <property type="entry name" value="RsmB/NOL1/NOP2-like_CS"/>
</dbReference>
<evidence type="ECO:0000313" key="17">
    <source>
        <dbReference type="Proteomes" id="UP000741863"/>
    </source>
</evidence>
<dbReference type="EC" id="2.1.1.176" evidence="4"/>
<evidence type="ECO:0000256" key="9">
    <source>
        <dbReference type="ARBA" id="ARBA00022691"/>
    </source>
</evidence>